<name>A0A1T3WJY7_9MYCO</name>
<accession>A0A1T3WJY7</accession>
<evidence type="ECO:0000256" key="7">
    <source>
        <dbReference type="ARBA" id="ARBA00023002"/>
    </source>
</evidence>
<dbReference type="AlphaFoldDB" id="A0A1T3WJY7"/>
<evidence type="ECO:0000256" key="8">
    <source>
        <dbReference type="ARBA" id="ARBA00023004"/>
    </source>
</evidence>
<keyword evidence="6" id="KW-0223">Dioxygenase</keyword>
<dbReference type="InterPro" id="IPR012774">
    <property type="entry name" value="EctD"/>
</dbReference>
<comment type="subunit">
    <text evidence="4">Homodimer.</text>
</comment>
<evidence type="ECO:0000256" key="9">
    <source>
        <dbReference type="ARBA" id="ARBA00049228"/>
    </source>
</evidence>
<evidence type="ECO:0000256" key="3">
    <source>
        <dbReference type="ARBA" id="ARBA00007851"/>
    </source>
</evidence>
<sequence>MSEACGASMSALQQQVHDPYPTRLEHAITPIERIEPTVWGDDGSGPLGAAELNDFAAQGYLVRPDTVDSDALGPLGNELERLAAELDSDDPRVIREPGGSIRSIFAPHLLSTLVAGVVQLDTVLPVARQLLGGDVYIHQARINLMPAFTGTGFYWHSDFETWHAEDGMPQMRAVSCSIALTENYPYNGSLMVIPGSHRTFYPCVGATPDNHHSSSLVAQRFGVPDQNTLTKAVDADGIDQFTGPAGSALWFDCNLLHGSGSNITPLPRSNVFLVFNSVDNQLGAPYAAAGIRPEYLAARRTRSLGLPASRAQ</sequence>
<proteinExistence type="inferred from homology"/>
<dbReference type="InterPro" id="IPR008775">
    <property type="entry name" value="Phytyl_CoA_dOase-like"/>
</dbReference>
<comment type="catalytic activity">
    <reaction evidence="9">
        <text>L-ectoine + 2-oxoglutarate + O2 = 5-hydroxyectoine + succinate + CO2</text>
        <dbReference type="Rhea" id="RHEA:45740"/>
        <dbReference type="ChEBI" id="CHEBI:15379"/>
        <dbReference type="ChEBI" id="CHEBI:16526"/>
        <dbReference type="ChEBI" id="CHEBI:16810"/>
        <dbReference type="ChEBI" id="CHEBI:30031"/>
        <dbReference type="ChEBI" id="CHEBI:58515"/>
        <dbReference type="ChEBI" id="CHEBI:85413"/>
        <dbReference type="EC" id="1.14.11.55"/>
    </reaction>
</comment>
<dbReference type="PANTHER" id="PTHR20883">
    <property type="entry name" value="PHYTANOYL-COA DIOXYGENASE DOMAIN CONTAINING 1"/>
    <property type="match status" value="1"/>
</dbReference>
<dbReference type="Pfam" id="PF05721">
    <property type="entry name" value="PhyH"/>
    <property type="match status" value="1"/>
</dbReference>
<evidence type="ECO:0000256" key="10">
    <source>
        <dbReference type="NCBIfam" id="TIGR02408"/>
    </source>
</evidence>
<reference evidence="11 12" key="1">
    <citation type="submission" date="2016-09" db="EMBL/GenBank/DDBJ databases">
        <title>genome sequences of unsequenced Mycobacteria.</title>
        <authorList>
            <person name="Greninger A.L."/>
            <person name="Jerome K.R."/>
            <person name="Mcnair B."/>
            <person name="Wallis C."/>
            <person name="Fang F."/>
        </authorList>
    </citation>
    <scope>NUCLEOTIDE SEQUENCE [LARGE SCALE GENOMIC DNA]</scope>
    <source>
        <strain evidence="11 12">BM1</strain>
    </source>
</reference>
<organism evidence="11 12">
    <name type="scientific">Mycolicibacterium diernhoferi</name>
    <dbReference type="NCBI Taxonomy" id="1801"/>
    <lineage>
        <taxon>Bacteria</taxon>
        <taxon>Bacillati</taxon>
        <taxon>Actinomycetota</taxon>
        <taxon>Actinomycetes</taxon>
        <taxon>Mycobacteriales</taxon>
        <taxon>Mycobacteriaceae</taxon>
        <taxon>Mycolicibacterium</taxon>
    </lineage>
</organism>
<dbReference type="Proteomes" id="UP000191039">
    <property type="component" value="Unassembled WGS sequence"/>
</dbReference>
<dbReference type="Gene3D" id="2.60.120.620">
    <property type="entry name" value="q2cbj1_9rhob like domain"/>
    <property type="match status" value="1"/>
</dbReference>
<evidence type="ECO:0000313" key="12">
    <source>
        <dbReference type="Proteomes" id="UP000191039"/>
    </source>
</evidence>
<dbReference type="EC" id="1.14.11.55" evidence="10"/>
<evidence type="ECO:0000256" key="2">
    <source>
        <dbReference type="ARBA" id="ARBA00004063"/>
    </source>
</evidence>
<evidence type="ECO:0000256" key="1">
    <source>
        <dbReference type="ARBA" id="ARBA00001954"/>
    </source>
</evidence>
<dbReference type="SUPFAM" id="SSF51197">
    <property type="entry name" value="Clavaminate synthase-like"/>
    <property type="match status" value="1"/>
</dbReference>
<feature type="non-terminal residue" evidence="11">
    <location>
        <position position="312"/>
    </location>
</feature>
<dbReference type="EMBL" id="MIJD01000102">
    <property type="protein sequence ID" value="OPE54200.1"/>
    <property type="molecule type" value="Genomic_DNA"/>
</dbReference>
<evidence type="ECO:0000256" key="6">
    <source>
        <dbReference type="ARBA" id="ARBA00022964"/>
    </source>
</evidence>
<protein>
    <recommendedName>
        <fullName evidence="10">Ectoine hydroxylase</fullName>
        <ecNumber evidence="10">1.14.11.55</ecNumber>
    </recommendedName>
</protein>
<evidence type="ECO:0000256" key="5">
    <source>
        <dbReference type="ARBA" id="ARBA00022723"/>
    </source>
</evidence>
<evidence type="ECO:0000313" key="11">
    <source>
        <dbReference type="EMBL" id="OPE54200.1"/>
    </source>
</evidence>
<dbReference type="NCBIfam" id="TIGR02408">
    <property type="entry name" value="ectoine_ThpD"/>
    <property type="match status" value="1"/>
</dbReference>
<dbReference type="GO" id="GO:0005506">
    <property type="term" value="F:iron ion binding"/>
    <property type="evidence" value="ECO:0007669"/>
    <property type="project" value="UniProtKB-ARBA"/>
</dbReference>
<comment type="function">
    <text evidence="2">Involved in the biosynthesis of 5-hydroxyectoine, called compatible solute, which helps organisms to survive extreme osmotic stress by acting as a highly soluble organic osmolyte. Catalyzes the 2-oxoglutarate-dependent selective hydroxylation of L-ectoine to yield (4S,5S)-5-hydroxyectoine.</text>
</comment>
<keyword evidence="8" id="KW-0408">Iron</keyword>
<keyword evidence="7" id="KW-0560">Oxidoreductase</keyword>
<keyword evidence="5" id="KW-0479">Metal-binding</keyword>
<comment type="cofactor">
    <cofactor evidence="1">
        <name>Fe(2+)</name>
        <dbReference type="ChEBI" id="CHEBI:29033"/>
    </cofactor>
</comment>
<comment type="similarity">
    <text evidence="3">Belongs to the PhyH family. EctD subfamily.</text>
</comment>
<dbReference type="PANTHER" id="PTHR20883:SF48">
    <property type="entry name" value="ECTOINE DIOXYGENASE"/>
    <property type="match status" value="1"/>
</dbReference>
<gene>
    <name evidence="11" type="ORF">BV510_11665</name>
</gene>
<comment type="caution">
    <text evidence="11">The sequence shown here is derived from an EMBL/GenBank/DDBJ whole genome shotgun (WGS) entry which is preliminary data.</text>
</comment>
<evidence type="ECO:0000256" key="4">
    <source>
        <dbReference type="ARBA" id="ARBA00011738"/>
    </source>
</evidence>
<dbReference type="GO" id="GO:0016706">
    <property type="term" value="F:2-oxoglutarate-dependent dioxygenase activity"/>
    <property type="evidence" value="ECO:0007669"/>
    <property type="project" value="InterPro"/>
</dbReference>